<dbReference type="OrthoDB" id="8722685at2"/>
<evidence type="ECO:0000313" key="2">
    <source>
        <dbReference type="EMBL" id="MBB3223966.1"/>
    </source>
</evidence>
<evidence type="ECO:0000313" key="3">
    <source>
        <dbReference type="EMBL" id="QCP14151.1"/>
    </source>
</evidence>
<evidence type="ECO:0000256" key="1">
    <source>
        <dbReference type="SAM" id="MobiDB-lite"/>
    </source>
</evidence>
<sequence>MTTPRKPSNDADKRVVAETNKDDAQSRGLDEALDESFPASDPVAVSITTVVPPKRTEGAPDVAAPPGIA</sequence>
<feature type="region of interest" description="Disordered" evidence="1">
    <location>
        <begin position="1"/>
        <end position="30"/>
    </location>
</feature>
<feature type="compositionally biased region" description="Basic and acidic residues" evidence="1">
    <location>
        <begin position="7"/>
        <end position="30"/>
    </location>
</feature>
<organism evidence="2 5">
    <name type="scientific">Pseudoduganella umbonata</name>
    <dbReference type="NCBI Taxonomy" id="864828"/>
    <lineage>
        <taxon>Bacteria</taxon>
        <taxon>Pseudomonadati</taxon>
        <taxon>Pseudomonadota</taxon>
        <taxon>Betaproteobacteria</taxon>
        <taxon>Burkholderiales</taxon>
        <taxon>Oxalobacteraceae</taxon>
        <taxon>Telluria group</taxon>
        <taxon>Pseudoduganella</taxon>
    </lineage>
</organism>
<evidence type="ECO:0000313" key="4">
    <source>
        <dbReference type="Proteomes" id="UP000298763"/>
    </source>
</evidence>
<reference evidence="3 4" key="1">
    <citation type="submission" date="2019-05" db="EMBL/GenBank/DDBJ databases">
        <title>Draft Genome Sequences of Six Type Strains of the Genus Massilia.</title>
        <authorList>
            <person name="Miess H."/>
            <person name="Frediansyhah A."/>
            <person name="Gross H."/>
        </authorList>
    </citation>
    <scope>NUCLEOTIDE SEQUENCE [LARGE SCALE GENOMIC DNA]</scope>
    <source>
        <strain evidence="3 4">DSMZ 26121</strain>
    </source>
</reference>
<accession>A0A4V1EED0</accession>
<keyword evidence="4" id="KW-1185">Reference proteome</keyword>
<evidence type="ECO:0000313" key="5">
    <source>
        <dbReference type="Proteomes" id="UP000584325"/>
    </source>
</evidence>
<protein>
    <submittedName>
        <fullName evidence="2">Uncharacterized protein</fullName>
    </submittedName>
</protein>
<dbReference type="RefSeq" id="WP_137316924.1">
    <property type="nucleotide sequence ID" value="NZ_CP040017.1"/>
</dbReference>
<proteinExistence type="predicted"/>
<dbReference type="AlphaFoldDB" id="A0A4V1EED0"/>
<dbReference type="Proteomes" id="UP000584325">
    <property type="component" value="Unassembled WGS sequence"/>
</dbReference>
<dbReference type="Proteomes" id="UP000298763">
    <property type="component" value="Chromosome"/>
</dbReference>
<gene>
    <name evidence="3" type="ORF">FCL38_29860</name>
    <name evidence="2" type="ORF">FHS02_004825</name>
</gene>
<dbReference type="EMBL" id="JACHXS010000011">
    <property type="protein sequence ID" value="MBB3223966.1"/>
    <property type="molecule type" value="Genomic_DNA"/>
</dbReference>
<name>A0A4V1EED0_9BURK</name>
<reference evidence="2 5" key="2">
    <citation type="submission" date="2020-08" db="EMBL/GenBank/DDBJ databases">
        <title>Genomic Encyclopedia of Type Strains, Phase III (KMG-III): the genomes of soil and plant-associated and newly described type strains.</title>
        <authorList>
            <person name="Whitman W."/>
        </authorList>
    </citation>
    <scope>NUCLEOTIDE SEQUENCE [LARGE SCALE GENOMIC DNA]</scope>
    <source>
        <strain evidence="2 5">CECT 7753</strain>
    </source>
</reference>
<dbReference type="EMBL" id="CP040017">
    <property type="protein sequence ID" value="QCP14151.1"/>
    <property type="molecule type" value="Genomic_DNA"/>
</dbReference>